<organism evidence="1 2">
    <name type="scientific">Brachionus plicatilis</name>
    <name type="common">Marine rotifer</name>
    <name type="synonym">Brachionus muelleri</name>
    <dbReference type="NCBI Taxonomy" id="10195"/>
    <lineage>
        <taxon>Eukaryota</taxon>
        <taxon>Metazoa</taxon>
        <taxon>Spiralia</taxon>
        <taxon>Gnathifera</taxon>
        <taxon>Rotifera</taxon>
        <taxon>Eurotatoria</taxon>
        <taxon>Monogononta</taxon>
        <taxon>Pseudotrocha</taxon>
        <taxon>Ploima</taxon>
        <taxon>Brachionidae</taxon>
        <taxon>Brachionus</taxon>
    </lineage>
</organism>
<dbReference type="EMBL" id="REGN01000762">
    <property type="protein sequence ID" value="RNA39311.1"/>
    <property type="molecule type" value="Genomic_DNA"/>
</dbReference>
<keyword evidence="2" id="KW-1185">Reference proteome</keyword>
<dbReference type="AlphaFoldDB" id="A0A3M7STY7"/>
<dbReference type="Proteomes" id="UP000276133">
    <property type="component" value="Unassembled WGS sequence"/>
</dbReference>
<reference evidence="1 2" key="1">
    <citation type="journal article" date="2018" name="Sci. Rep.">
        <title>Genomic signatures of local adaptation to the degree of environmental predictability in rotifers.</title>
        <authorList>
            <person name="Franch-Gras L."/>
            <person name="Hahn C."/>
            <person name="Garcia-Roger E.M."/>
            <person name="Carmona M.J."/>
            <person name="Serra M."/>
            <person name="Gomez A."/>
        </authorList>
    </citation>
    <scope>NUCLEOTIDE SEQUENCE [LARGE SCALE GENOMIC DNA]</scope>
    <source>
        <strain evidence="1">HYR1</strain>
    </source>
</reference>
<evidence type="ECO:0000313" key="1">
    <source>
        <dbReference type="EMBL" id="RNA39311.1"/>
    </source>
</evidence>
<protein>
    <submittedName>
        <fullName evidence="1">Uncharacterized protein</fullName>
    </submittedName>
</protein>
<evidence type="ECO:0000313" key="2">
    <source>
        <dbReference type="Proteomes" id="UP000276133"/>
    </source>
</evidence>
<comment type="caution">
    <text evidence="1">The sequence shown here is derived from an EMBL/GenBank/DDBJ whole genome shotgun (WGS) entry which is preliminary data.</text>
</comment>
<accession>A0A3M7STY7</accession>
<gene>
    <name evidence="1" type="ORF">BpHYR1_031005</name>
</gene>
<name>A0A3M7STY7_BRAPC</name>
<sequence length="70" mass="8190">MDIDVNIGNEFLVVRILQKIAEFLQSLEFVCTNLYNIFLLFVLSTVQDNVEDNIQKGIKYSEKNCKKNFE</sequence>
<proteinExistence type="predicted"/>